<name>A0A3B0W8X5_9ZZZZ</name>
<dbReference type="InterPro" id="IPR014777">
    <property type="entry name" value="4pyrrole_Mease_sub1"/>
</dbReference>
<evidence type="ECO:0000256" key="2">
    <source>
        <dbReference type="ARBA" id="ARBA00022552"/>
    </source>
</evidence>
<dbReference type="FunFam" id="3.30.950.10:FF:000002">
    <property type="entry name" value="Ribosomal RNA small subunit methyltransferase I"/>
    <property type="match status" value="1"/>
</dbReference>
<keyword evidence="5" id="KW-0949">S-adenosyl-L-methionine</keyword>
<evidence type="ECO:0000256" key="4">
    <source>
        <dbReference type="ARBA" id="ARBA00022679"/>
    </source>
</evidence>
<sequence>MSIENQTETGQLSTNQLKLDVSPGTLYLVATPIGNLADITQRAISVLDQVDVIAAEDTRHSQRLLSHLCIKTKLLSYHEHNEEQITPRLLDELESGKSIALISDAGTPLISDPGYRLVMQAHDRDVKIVPVPGACAAIAALSAAGLATDSFAFEGFPPAKQGARLQFFEPFANQQRTMIFYVSCHRIIDTLKDMQTIFGENRRVTFAREITKTFETIKRMTLADLIPWVEADPNQRKGEIVVLVEGAAEAKADATQVDHYLSILLAELPVKQSVALVVKMTGENKNDIYKRALELKNA</sequence>
<evidence type="ECO:0000256" key="5">
    <source>
        <dbReference type="ARBA" id="ARBA00022691"/>
    </source>
</evidence>
<dbReference type="InterPro" id="IPR014776">
    <property type="entry name" value="4pyrrole_Mease_sub2"/>
</dbReference>
<keyword evidence="4 8" id="KW-0808">Transferase</keyword>
<dbReference type="Pfam" id="PF00590">
    <property type="entry name" value="TP_methylase"/>
    <property type="match status" value="1"/>
</dbReference>
<dbReference type="PANTHER" id="PTHR46111">
    <property type="entry name" value="RIBOSOMAL RNA SMALL SUBUNIT METHYLTRANSFERASE I"/>
    <property type="match status" value="1"/>
</dbReference>
<dbReference type="SUPFAM" id="SSF53790">
    <property type="entry name" value="Tetrapyrrole methylase"/>
    <property type="match status" value="1"/>
</dbReference>
<protein>
    <submittedName>
        <fullName evidence="8">16S rRNA (Cytidine(1402)-2'-O)-methyltransferase</fullName>
        <ecNumber evidence="8">2.1.1.198</ecNumber>
    </submittedName>
</protein>
<dbReference type="GO" id="GO:0008168">
    <property type="term" value="F:methyltransferase activity"/>
    <property type="evidence" value="ECO:0007669"/>
    <property type="project" value="UniProtKB-KW"/>
</dbReference>
<dbReference type="Gene3D" id="3.40.1010.10">
    <property type="entry name" value="Cobalt-precorrin-4 Transmethylase, Domain 1"/>
    <property type="match status" value="1"/>
</dbReference>
<dbReference type="InterPro" id="IPR000878">
    <property type="entry name" value="4pyrrol_Mease"/>
</dbReference>
<dbReference type="NCBIfam" id="TIGR00096">
    <property type="entry name" value="16S rRNA (cytidine(1402)-2'-O)-methyltransferase"/>
    <property type="match status" value="1"/>
</dbReference>
<keyword evidence="1" id="KW-0963">Cytoplasm</keyword>
<accession>A0A3B0W8X5</accession>
<dbReference type="AlphaFoldDB" id="A0A3B0W8X5"/>
<dbReference type="PIRSF" id="PIRSF005917">
    <property type="entry name" value="MTase_YraL"/>
    <property type="match status" value="1"/>
</dbReference>
<dbReference type="FunFam" id="3.40.1010.10:FF:000002">
    <property type="entry name" value="Ribosomal RNA small subunit methyltransferase I"/>
    <property type="match status" value="1"/>
</dbReference>
<dbReference type="InterPro" id="IPR035996">
    <property type="entry name" value="4pyrrol_Methylase_sf"/>
</dbReference>
<gene>
    <name evidence="8" type="ORF">MNBD_GAMMA05-729</name>
</gene>
<dbReference type="EC" id="2.1.1.198" evidence="8"/>
<dbReference type="PANTHER" id="PTHR46111:SF1">
    <property type="entry name" value="RIBOSOMAL RNA SMALL SUBUNIT METHYLTRANSFERASE I"/>
    <property type="match status" value="1"/>
</dbReference>
<dbReference type="Pfam" id="PF23016">
    <property type="entry name" value="RsmI_C"/>
    <property type="match status" value="1"/>
</dbReference>
<evidence type="ECO:0000259" key="6">
    <source>
        <dbReference type="Pfam" id="PF00590"/>
    </source>
</evidence>
<evidence type="ECO:0000256" key="3">
    <source>
        <dbReference type="ARBA" id="ARBA00022603"/>
    </source>
</evidence>
<evidence type="ECO:0000313" key="8">
    <source>
        <dbReference type="EMBL" id="VAW52395.1"/>
    </source>
</evidence>
<dbReference type="CDD" id="cd11648">
    <property type="entry name" value="RsmI"/>
    <property type="match status" value="1"/>
</dbReference>
<dbReference type="EMBL" id="UOFE01000027">
    <property type="protein sequence ID" value="VAW52395.1"/>
    <property type="molecule type" value="Genomic_DNA"/>
</dbReference>
<evidence type="ECO:0000256" key="1">
    <source>
        <dbReference type="ARBA" id="ARBA00022490"/>
    </source>
</evidence>
<dbReference type="InterPro" id="IPR018063">
    <property type="entry name" value="SAM_MeTrfase_RsmI_CS"/>
</dbReference>
<evidence type="ECO:0000259" key="7">
    <source>
        <dbReference type="Pfam" id="PF23016"/>
    </source>
</evidence>
<keyword evidence="3 8" id="KW-0489">Methyltransferase</keyword>
<dbReference type="Gene3D" id="3.30.950.10">
    <property type="entry name" value="Methyltransferase, Cobalt-precorrin-4 Transmethylase, Domain 2"/>
    <property type="match status" value="1"/>
</dbReference>
<feature type="domain" description="Tetrapyrrole methylase" evidence="6">
    <location>
        <begin position="25"/>
        <end position="225"/>
    </location>
</feature>
<dbReference type="InterPro" id="IPR008189">
    <property type="entry name" value="rRNA_ssu_MeTfrase_I"/>
</dbReference>
<dbReference type="PROSITE" id="PS01296">
    <property type="entry name" value="RSMI"/>
    <property type="match status" value="1"/>
</dbReference>
<dbReference type="HAMAP" id="MF_01877">
    <property type="entry name" value="16SrRNA_methyltr_I"/>
    <property type="match status" value="1"/>
</dbReference>
<organism evidence="8">
    <name type="scientific">hydrothermal vent metagenome</name>
    <dbReference type="NCBI Taxonomy" id="652676"/>
    <lineage>
        <taxon>unclassified sequences</taxon>
        <taxon>metagenomes</taxon>
        <taxon>ecological metagenomes</taxon>
    </lineage>
</organism>
<proteinExistence type="inferred from homology"/>
<feature type="domain" description="RsmI HTH" evidence="7">
    <location>
        <begin position="252"/>
        <end position="296"/>
    </location>
</feature>
<reference evidence="8" key="1">
    <citation type="submission" date="2018-06" db="EMBL/GenBank/DDBJ databases">
        <authorList>
            <person name="Zhirakovskaya E."/>
        </authorList>
    </citation>
    <scope>NUCLEOTIDE SEQUENCE</scope>
</reference>
<dbReference type="GO" id="GO:0006364">
    <property type="term" value="P:rRNA processing"/>
    <property type="evidence" value="ECO:0007669"/>
    <property type="project" value="UniProtKB-KW"/>
</dbReference>
<keyword evidence="2" id="KW-0698">rRNA processing</keyword>
<dbReference type="GO" id="GO:0032259">
    <property type="term" value="P:methylation"/>
    <property type="evidence" value="ECO:0007669"/>
    <property type="project" value="UniProtKB-KW"/>
</dbReference>
<dbReference type="InterPro" id="IPR053910">
    <property type="entry name" value="RsmI_HTH"/>
</dbReference>